<gene>
    <name evidence="2" type="ORF">ACFFRI_04740</name>
</gene>
<keyword evidence="1" id="KW-1133">Transmembrane helix</keyword>
<dbReference type="RefSeq" id="WP_140008340.1">
    <property type="nucleotide sequence ID" value="NZ_JBHMDG010000005.1"/>
</dbReference>
<dbReference type="EMBL" id="JBHMDG010000005">
    <property type="protein sequence ID" value="MFB9312342.1"/>
    <property type="molecule type" value="Genomic_DNA"/>
</dbReference>
<reference evidence="2 3" key="1">
    <citation type="submission" date="2024-09" db="EMBL/GenBank/DDBJ databases">
        <authorList>
            <person name="Sun Q."/>
            <person name="Mori K."/>
        </authorList>
    </citation>
    <scope>NUCLEOTIDE SEQUENCE [LARGE SCALE GENOMIC DNA]</scope>
    <source>
        <strain evidence="2 3">JCM 9626</strain>
    </source>
</reference>
<protein>
    <submittedName>
        <fullName evidence="2">Uncharacterized protein</fullName>
    </submittedName>
</protein>
<name>A0ABV5K6H4_9ACTN</name>
<keyword evidence="1" id="KW-0812">Transmembrane</keyword>
<keyword evidence="3" id="KW-1185">Reference proteome</keyword>
<feature type="transmembrane region" description="Helical" evidence="1">
    <location>
        <begin position="47"/>
        <end position="65"/>
    </location>
</feature>
<accession>A0ABV5K6H4</accession>
<comment type="caution">
    <text evidence="2">The sequence shown here is derived from an EMBL/GenBank/DDBJ whole genome shotgun (WGS) entry which is preliminary data.</text>
</comment>
<keyword evidence="1" id="KW-0472">Membrane</keyword>
<sequence>MVDRILMTIAIVTHTYLAAAFVLTDGPAGNPVILKLSTEHGVHESDVPALLVWAIGVAAVVALWIRARGKSES</sequence>
<proteinExistence type="predicted"/>
<evidence type="ECO:0000313" key="2">
    <source>
        <dbReference type="EMBL" id="MFB9312342.1"/>
    </source>
</evidence>
<organism evidence="2 3">
    <name type="scientific">Nocardioides plantarum</name>
    <dbReference type="NCBI Taxonomy" id="29299"/>
    <lineage>
        <taxon>Bacteria</taxon>
        <taxon>Bacillati</taxon>
        <taxon>Actinomycetota</taxon>
        <taxon>Actinomycetes</taxon>
        <taxon>Propionibacteriales</taxon>
        <taxon>Nocardioidaceae</taxon>
        <taxon>Nocardioides</taxon>
    </lineage>
</organism>
<feature type="transmembrane region" description="Helical" evidence="1">
    <location>
        <begin position="5"/>
        <end position="24"/>
    </location>
</feature>
<evidence type="ECO:0000256" key="1">
    <source>
        <dbReference type="SAM" id="Phobius"/>
    </source>
</evidence>
<dbReference type="Proteomes" id="UP001589750">
    <property type="component" value="Unassembled WGS sequence"/>
</dbReference>
<evidence type="ECO:0000313" key="3">
    <source>
        <dbReference type="Proteomes" id="UP001589750"/>
    </source>
</evidence>